<keyword evidence="2 4" id="KW-0853">WD repeat</keyword>
<keyword evidence="1" id="KW-0597">Phosphoprotein</keyword>
<evidence type="ECO:0000256" key="5">
    <source>
        <dbReference type="SAM" id="MobiDB-lite"/>
    </source>
</evidence>
<dbReference type="SMART" id="SM00320">
    <property type="entry name" value="WD40"/>
    <property type="match status" value="5"/>
</dbReference>
<dbReference type="AlphaFoldDB" id="A0AAW1KKT9"/>
<dbReference type="InterPro" id="IPR020472">
    <property type="entry name" value="WD40_PAC1"/>
</dbReference>
<protein>
    <recommendedName>
        <fullName evidence="8">Periodic tryptophan protein 1</fullName>
    </recommendedName>
</protein>
<dbReference type="Pfam" id="PF00400">
    <property type="entry name" value="WD40"/>
    <property type="match status" value="1"/>
</dbReference>
<gene>
    <name evidence="6" type="ORF">QE152_g22469</name>
</gene>
<dbReference type="Proteomes" id="UP001458880">
    <property type="component" value="Unassembled WGS sequence"/>
</dbReference>
<keyword evidence="7" id="KW-1185">Reference proteome</keyword>
<feature type="region of interest" description="Disordered" evidence="5">
    <location>
        <begin position="97"/>
        <end position="117"/>
    </location>
</feature>
<comment type="caution">
    <text evidence="6">The sequence shown here is derived from an EMBL/GenBank/DDBJ whole genome shotgun (WGS) entry which is preliminary data.</text>
</comment>
<reference evidence="6 7" key="1">
    <citation type="journal article" date="2024" name="BMC Genomics">
        <title>De novo assembly and annotation of Popillia japonica's genome with initial clues to its potential as an invasive pest.</title>
        <authorList>
            <person name="Cucini C."/>
            <person name="Boschi S."/>
            <person name="Funari R."/>
            <person name="Cardaioli E."/>
            <person name="Iannotti N."/>
            <person name="Marturano G."/>
            <person name="Paoli F."/>
            <person name="Bruttini M."/>
            <person name="Carapelli A."/>
            <person name="Frati F."/>
            <person name="Nardi F."/>
        </authorList>
    </citation>
    <scope>NUCLEOTIDE SEQUENCE [LARGE SCALE GENOMIC DNA]</scope>
    <source>
        <strain evidence="6">DMR45628</strain>
    </source>
</reference>
<dbReference type="InterPro" id="IPR044285">
    <property type="entry name" value="PWP1"/>
</dbReference>
<dbReference type="PANTHER" id="PTHR14091">
    <property type="entry name" value="PERIODIC TRYPTOPHAN PROTEIN 1"/>
    <property type="match status" value="1"/>
</dbReference>
<feature type="repeat" description="WD" evidence="4">
    <location>
        <begin position="202"/>
        <end position="224"/>
    </location>
</feature>
<dbReference type="PROSITE" id="PS50294">
    <property type="entry name" value="WD_REPEATS_REGION"/>
    <property type="match status" value="1"/>
</dbReference>
<dbReference type="PROSITE" id="PS50082">
    <property type="entry name" value="WD_REPEATS_2"/>
    <property type="match status" value="2"/>
</dbReference>
<evidence type="ECO:0000256" key="1">
    <source>
        <dbReference type="ARBA" id="ARBA00022553"/>
    </source>
</evidence>
<dbReference type="SUPFAM" id="SSF50978">
    <property type="entry name" value="WD40 repeat-like"/>
    <property type="match status" value="1"/>
</dbReference>
<dbReference type="PROSITE" id="PS00678">
    <property type="entry name" value="WD_REPEATS_1"/>
    <property type="match status" value="1"/>
</dbReference>
<evidence type="ECO:0000256" key="3">
    <source>
        <dbReference type="ARBA" id="ARBA00022737"/>
    </source>
</evidence>
<evidence type="ECO:0000256" key="4">
    <source>
        <dbReference type="PROSITE-ProRule" id="PRU00221"/>
    </source>
</evidence>
<dbReference type="InterPro" id="IPR019775">
    <property type="entry name" value="WD40_repeat_CS"/>
</dbReference>
<evidence type="ECO:0008006" key="8">
    <source>
        <dbReference type="Google" id="ProtNLM"/>
    </source>
</evidence>
<dbReference type="InterPro" id="IPR036322">
    <property type="entry name" value="WD40_repeat_dom_sf"/>
</dbReference>
<feature type="repeat" description="WD" evidence="4">
    <location>
        <begin position="309"/>
        <end position="344"/>
    </location>
</feature>
<sequence length="417" mass="46607">MDIENESKINFIPCIRWVKQGVAKSNPEKVQLTKDELVQIINETKSKLQIAEAEESTSGDNATMAVDDEFKLENYDDDEDNDDNALGIASLAELPTDVEQNFSDSDDSEKEDEKLKSDDNLILAGRVDGDASTLEIYVYNETEGSLYVHHDFLLPAFPLCIEWLDHEPGHAPGNYCAIGTMDPIIDIWDLDIINCLEPAYSLASGSVDTTIILWDIDRGEPNVTIRSFVDKVQCLEWHRLESQTLLAGGCDKSVRSFDCRTPETHLTWPIQGEAERASWNPLQPYNFFVGTSEGIVQYFDIRKGELWSIKAHEQEVSGLVVSGQCPGLLVTTSGDGTVKTWDFKDDVQPELVYEKDFKMGNVHCMDLCPNHPFTIAAGGDKKSNNFTVLDLFSVDVVKHRFGSRQLVELVAEQGSKS</sequence>
<dbReference type="InterPro" id="IPR015943">
    <property type="entry name" value="WD40/YVTN_repeat-like_dom_sf"/>
</dbReference>
<dbReference type="InterPro" id="IPR001680">
    <property type="entry name" value="WD40_rpt"/>
</dbReference>
<keyword evidence="3" id="KW-0677">Repeat</keyword>
<dbReference type="EMBL" id="JASPKY010000216">
    <property type="protein sequence ID" value="KAK9719807.1"/>
    <property type="molecule type" value="Genomic_DNA"/>
</dbReference>
<dbReference type="GO" id="GO:0005634">
    <property type="term" value="C:nucleus"/>
    <property type="evidence" value="ECO:0007669"/>
    <property type="project" value="TreeGrafter"/>
</dbReference>
<evidence type="ECO:0000256" key="2">
    <source>
        <dbReference type="ARBA" id="ARBA00022574"/>
    </source>
</evidence>
<evidence type="ECO:0000313" key="6">
    <source>
        <dbReference type="EMBL" id="KAK9719807.1"/>
    </source>
</evidence>
<accession>A0AAW1KKT9</accession>
<dbReference type="GO" id="GO:0006364">
    <property type="term" value="P:rRNA processing"/>
    <property type="evidence" value="ECO:0007669"/>
    <property type="project" value="InterPro"/>
</dbReference>
<name>A0AAW1KKT9_POPJA</name>
<organism evidence="6 7">
    <name type="scientific">Popillia japonica</name>
    <name type="common">Japanese beetle</name>
    <dbReference type="NCBI Taxonomy" id="7064"/>
    <lineage>
        <taxon>Eukaryota</taxon>
        <taxon>Metazoa</taxon>
        <taxon>Ecdysozoa</taxon>
        <taxon>Arthropoda</taxon>
        <taxon>Hexapoda</taxon>
        <taxon>Insecta</taxon>
        <taxon>Pterygota</taxon>
        <taxon>Neoptera</taxon>
        <taxon>Endopterygota</taxon>
        <taxon>Coleoptera</taxon>
        <taxon>Polyphaga</taxon>
        <taxon>Scarabaeiformia</taxon>
        <taxon>Scarabaeidae</taxon>
        <taxon>Rutelinae</taxon>
        <taxon>Popillia</taxon>
    </lineage>
</organism>
<proteinExistence type="predicted"/>
<dbReference type="Gene3D" id="2.130.10.10">
    <property type="entry name" value="YVTN repeat-like/Quinoprotein amine dehydrogenase"/>
    <property type="match status" value="1"/>
</dbReference>
<evidence type="ECO:0000313" key="7">
    <source>
        <dbReference type="Proteomes" id="UP001458880"/>
    </source>
</evidence>
<dbReference type="PANTHER" id="PTHR14091:SF0">
    <property type="entry name" value="PERIODIC TRYPTOPHAN PROTEIN 1 HOMOLOG"/>
    <property type="match status" value="1"/>
</dbReference>
<dbReference type="PRINTS" id="PR00320">
    <property type="entry name" value="GPROTEINBRPT"/>
</dbReference>